<protein>
    <submittedName>
        <fullName evidence="1">Uncharacterized protein</fullName>
    </submittedName>
</protein>
<dbReference type="GeneID" id="69970437"/>
<reference evidence="1 2" key="1">
    <citation type="journal article" date="2014" name="Genome Announc.">
        <title>Draft Genome Sequence of the Haloacid-Degrading Burkholderia caribensis Strain MBA4.</title>
        <authorList>
            <person name="Pan Y."/>
            <person name="Kong K.F."/>
            <person name="Tsang J.S."/>
        </authorList>
    </citation>
    <scope>NUCLEOTIDE SEQUENCE [LARGE SCALE GENOMIC DNA]</scope>
    <source>
        <strain evidence="1 2">MBA4</strain>
    </source>
</reference>
<dbReference type="RefSeq" id="WP_007746898.1">
    <property type="nucleotide sequence ID" value="NZ_CP012747.1"/>
</dbReference>
<name>A0A0P0RD93_9BURK</name>
<accession>A0A0P0RD93</accession>
<sequence length="96" mass="10790">MEAAAYLYRGLEVRLLVYPRQRTMAGTGHSYDQGFDAAVRINEPGQKEVEGRSRVFQLKVERGFENIGDARRASTAYAEHLIDACPSGRTIWDAEV</sequence>
<proteinExistence type="predicted"/>
<dbReference type="KEGG" id="bcai:K788_0003219"/>
<dbReference type="EMBL" id="CP012747">
    <property type="protein sequence ID" value="ALL66479.1"/>
    <property type="molecule type" value="Genomic_DNA"/>
</dbReference>
<gene>
    <name evidence="1" type="ORF">K788_0003219</name>
</gene>
<evidence type="ECO:0000313" key="2">
    <source>
        <dbReference type="Proteomes" id="UP000019146"/>
    </source>
</evidence>
<dbReference type="AlphaFoldDB" id="A0A0P0RD93"/>
<dbReference type="Proteomes" id="UP000019146">
    <property type="component" value="Chromosome 2"/>
</dbReference>
<evidence type="ECO:0000313" key="1">
    <source>
        <dbReference type="EMBL" id="ALL66479.1"/>
    </source>
</evidence>
<organism evidence="1 2">
    <name type="scientific">Paraburkholderia caribensis MBA4</name>
    <dbReference type="NCBI Taxonomy" id="1323664"/>
    <lineage>
        <taxon>Bacteria</taxon>
        <taxon>Pseudomonadati</taxon>
        <taxon>Pseudomonadota</taxon>
        <taxon>Betaproteobacteria</taxon>
        <taxon>Burkholderiales</taxon>
        <taxon>Burkholderiaceae</taxon>
        <taxon>Paraburkholderia</taxon>
    </lineage>
</organism>